<evidence type="ECO:0000256" key="3">
    <source>
        <dbReference type="ARBA" id="ARBA00023163"/>
    </source>
</evidence>
<dbReference type="PANTHER" id="PTHR30055:SF234">
    <property type="entry name" value="HTH-TYPE TRANSCRIPTIONAL REGULATOR BETI"/>
    <property type="match status" value="1"/>
</dbReference>
<evidence type="ECO:0000313" key="7">
    <source>
        <dbReference type="EMBL" id="OUC80523.1"/>
    </source>
</evidence>
<feature type="region of interest" description="Disordered" evidence="5">
    <location>
        <begin position="1"/>
        <end position="23"/>
    </location>
</feature>
<keyword evidence="1" id="KW-0805">Transcription regulation</keyword>
<comment type="caution">
    <text evidence="7">The sequence shown here is derived from an EMBL/GenBank/DDBJ whole genome shotgun (WGS) entry which is preliminary data.</text>
</comment>
<dbReference type="EMBL" id="NGFO01000002">
    <property type="protein sequence ID" value="OUC80523.1"/>
    <property type="molecule type" value="Genomic_DNA"/>
</dbReference>
<feature type="DNA-binding region" description="H-T-H motif" evidence="4">
    <location>
        <begin position="47"/>
        <end position="66"/>
    </location>
</feature>
<dbReference type="OrthoDB" id="4214267at2"/>
<evidence type="ECO:0000259" key="6">
    <source>
        <dbReference type="PROSITE" id="PS50977"/>
    </source>
</evidence>
<dbReference type="Proteomes" id="UP000194632">
    <property type="component" value="Unassembled WGS sequence"/>
</dbReference>
<dbReference type="GO" id="GO:0003700">
    <property type="term" value="F:DNA-binding transcription factor activity"/>
    <property type="evidence" value="ECO:0007669"/>
    <property type="project" value="TreeGrafter"/>
</dbReference>
<reference evidence="7 8" key="1">
    <citation type="submission" date="2017-05" db="EMBL/GenBank/DDBJ databases">
        <title>Biotechnological potential of actinobacteria isolated from South African environments.</title>
        <authorList>
            <person name="Le Roes-Hill M."/>
            <person name="Prins A."/>
            <person name="Durrell K.A."/>
        </authorList>
    </citation>
    <scope>NUCLEOTIDE SEQUENCE [LARGE SCALE GENOMIC DNA]</scope>
    <source>
        <strain evidence="7">BS2</strain>
    </source>
</reference>
<evidence type="ECO:0000256" key="5">
    <source>
        <dbReference type="SAM" id="MobiDB-lite"/>
    </source>
</evidence>
<evidence type="ECO:0000313" key="8">
    <source>
        <dbReference type="Proteomes" id="UP000194632"/>
    </source>
</evidence>
<evidence type="ECO:0000256" key="2">
    <source>
        <dbReference type="ARBA" id="ARBA00023125"/>
    </source>
</evidence>
<dbReference type="GO" id="GO:0000976">
    <property type="term" value="F:transcription cis-regulatory region binding"/>
    <property type="evidence" value="ECO:0007669"/>
    <property type="project" value="TreeGrafter"/>
</dbReference>
<dbReference type="InterPro" id="IPR041347">
    <property type="entry name" value="MftR_C"/>
</dbReference>
<keyword evidence="8" id="KW-1185">Reference proteome</keyword>
<dbReference type="InterPro" id="IPR050109">
    <property type="entry name" value="HTH-type_TetR-like_transc_reg"/>
</dbReference>
<proteinExistence type="predicted"/>
<feature type="domain" description="HTH tetR-type" evidence="6">
    <location>
        <begin position="24"/>
        <end position="84"/>
    </location>
</feature>
<dbReference type="PROSITE" id="PS50977">
    <property type="entry name" value="HTH_TETR_2"/>
    <property type="match status" value="1"/>
</dbReference>
<gene>
    <name evidence="7" type="ORF">CA982_01950</name>
</gene>
<organism evidence="7 8">
    <name type="scientific">Gordonia lacunae</name>
    <dbReference type="NCBI Taxonomy" id="417102"/>
    <lineage>
        <taxon>Bacteria</taxon>
        <taxon>Bacillati</taxon>
        <taxon>Actinomycetota</taxon>
        <taxon>Actinomycetes</taxon>
        <taxon>Mycobacteriales</taxon>
        <taxon>Gordoniaceae</taxon>
        <taxon>Gordonia</taxon>
    </lineage>
</organism>
<dbReference type="PANTHER" id="PTHR30055">
    <property type="entry name" value="HTH-TYPE TRANSCRIPTIONAL REGULATOR RUTR"/>
    <property type="match status" value="1"/>
</dbReference>
<sequence>MLPVDDPPSPPSPGRRRGRGRPSVIDSGAVAEAAFRLWREKGFADTSWADLAEATGVSARTLLRHFPTKADIAWIGVAHATDRLRDALEKTSAADSLADAIRAGVVSSVSHHPRVQRVNPAWLRLIADEPELVAMAPRAYRPWIDELAAFIGRRVPHAPPAICRALASTYQAAAFAALTEWADSGAIGDSADAVDAMLGWIDIRIPETPTRT</sequence>
<dbReference type="Gene3D" id="1.10.357.10">
    <property type="entry name" value="Tetracycline Repressor, domain 2"/>
    <property type="match status" value="1"/>
</dbReference>
<dbReference type="Pfam" id="PF17754">
    <property type="entry name" value="TetR_C_14"/>
    <property type="match status" value="1"/>
</dbReference>
<dbReference type="Gene3D" id="1.10.10.60">
    <property type="entry name" value="Homeodomain-like"/>
    <property type="match status" value="1"/>
</dbReference>
<keyword evidence="3" id="KW-0804">Transcription</keyword>
<dbReference type="PRINTS" id="PR00455">
    <property type="entry name" value="HTHTETR"/>
</dbReference>
<dbReference type="AlphaFoldDB" id="A0A243QFL2"/>
<dbReference type="InterPro" id="IPR001647">
    <property type="entry name" value="HTH_TetR"/>
</dbReference>
<evidence type="ECO:0000256" key="4">
    <source>
        <dbReference type="PROSITE-ProRule" id="PRU00335"/>
    </source>
</evidence>
<dbReference type="SUPFAM" id="SSF46689">
    <property type="entry name" value="Homeodomain-like"/>
    <property type="match status" value="1"/>
</dbReference>
<accession>A0A243QFL2</accession>
<protein>
    <submittedName>
        <fullName evidence="7">TetR family transcriptional regulator</fullName>
    </submittedName>
</protein>
<evidence type="ECO:0000256" key="1">
    <source>
        <dbReference type="ARBA" id="ARBA00023015"/>
    </source>
</evidence>
<dbReference type="STRING" id="417102.CA982_01950"/>
<feature type="compositionally biased region" description="Pro residues" evidence="5">
    <location>
        <begin position="1"/>
        <end position="13"/>
    </location>
</feature>
<keyword evidence="2 4" id="KW-0238">DNA-binding</keyword>
<dbReference type="InterPro" id="IPR009057">
    <property type="entry name" value="Homeodomain-like_sf"/>
</dbReference>
<dbReference type="Pfam" id="PF00440">
    <property type="entry name" value="TetR_N"/>
    <property type="match status" value="1"/>
</dbReference>
<name>A0A243QFL2_9ACTN</name>